<dbReference type="Proteomes" id="UP000190648">
    <property type="component" value="Unassembled WGS sequence"/>
</dbReference>
<gene>
    <name evidence="2" type="ORF">AV530_014546</name>
</gene>
<keyword evidence="3" id="KW-1185">Reference proteome</keyword>
<comment type="caution">
    <text evidence="2">The sequence shown here is derived from an EMBL/GenBank/DDBJ whole genome shotgun (WGS) entry which is preliminary data.</text>
</comment>
<accession>A0A1V4KC48</accession>
<organism evidence="2 3">
    <name type="scientific">Patagioenas fasciata monilis</name>
    <dbReference type="NCBI Taxonomy" id="372326"/>
    <lineage>
        <taxon>Eukaryota</taxon>
        <taxon>Metazoa</taxon>
        <taxon>Chordata</taxon>
        <taxon>Craniata</taxon>
        <taxon>Vertebrata</taxon>
        <taxon>Euteleostomi</taxon>
        <taxon>Archelosauria</taxon>
        <taxon>Archosauria</taxon>
        <taxon>Dinosauria</taxon>
        <taxon>Saurischia</taxon>
        <taxon>Theropoda</taxon>
        <taxon>Coelurosauria</taxon>
        <taxon>Aves</taxon>
        <taxon>Neognathae</taxon>
        <taxon>Neoaves</taxon>
        <taxon>Columbimorphae</taxon>
        <taxon>Columbiformes</taxon>
        <taxon>Columbidae</taxon>
        <taxon>Patagioenas</taxon>
    </lineage>
</organism>
<evidence type="ECO:0000313" key="2">
    <source>
        <dbReference type="EMBL" id="OPJ82046.1"/>
    </source>
</evidence>
<feature type="compositionally biased region" description="Basic and acidic residues" evidence="1">
    <location>
        <begin position="59"/>
        <end position="74"/>
    </location>
</feature>
<dbReference type="EMBL" id="LSYS01003958">
    <property type="protein sequence ID" value="OPJ82046.1"/>
    <property type="molecule type" value="Genomic_DNA"/>
</dbReference>
<evidence type="ECO:0000256" key="1">
    <source>
        <dbReference type="SAM" id="MobiDB-lite"/>
    </source>
</evidence>
<reference evidence="2 3" key="1">
    <citation type="submission" date="2016-02" db="EMBL/GenBank/DDBJ databases">
        <title>Band-tailed pigeon sequencing and assembly.</title>
        <authorList>
            <person name="Soares A.E."/>
            <person name="Novak B.J."/>
            <person name="Rice E.S."/>
            <person name="O'Connell B."/>
            <person name="Chang D."/>
            <person name="Weber S."/>
            <person name="Shapiro B."/>
        </authorList>
    </citation>
    <scope>NUCLEOTIDE SEQUENCE [LARGE SCALE GENOMIC DNA]</scope>
    <source>
        <strain evidence="2">BTP2013</strain>
        <tissue evidence="2">Blood</tissue>
    </source>
</reference>
<dbReference type="AlphaFoldDB" id="A0A1V4KC48"/>
<evidence type="ECO:0000313" key="3">
    <source>
        <dbReference type="Proteomes" id="UP000190648"/>
    </source>
</evidence>
<protein>
    <submittedName>
        <fullName evidence="2">Uncharacterized protein</fullName>
    </submittedName>
</protein>
<name>A0A1V4KC48_PATFA</name>
<dbReference type="OrthoDB" id="9635130at2759"/>
<proteinExistence type="predicted"/>
<feature type="region of interest" description="Disordered" evidence="1">
    <location>
        <begin position="94"/>
        <end position="114"/>
    </location>
</feature>
<sequence length="114" mass="12188">MLNEVAPCTVNWKMEMDVKGVSPCPEPIPPAAGSGGCPHQRPHHRDGQPAEPAPAADSGHPERRHGSEKEDKKVSAQKRPGFHLAWCLAMTTKSAAEANSRGGGRPMTVDPLHI</sequence>
<feature type="region of interest" description="Disordered" evidence="1">
    <location>
        <begin position="19"/>
        <end position="79"/>
    </location>
</feature>